<dbReference type="NCBIfam" id="TIGR00278">
    <property type="entry name" value="membrane protein insertion efficiency factor YidD"/>
    <property type="match status" value="1"/>
</dbReference>
<name>A0A382XZK7_9ZZZZ</name>
<dbReference type="AlphaFoldDB" id="A0A382XZK7"/>
<accession>A0A382XZK7</accession>
<dbReference type="Pfam" id="PF01809">
    <property type="entry name" value="YidD"/>
    <property type="match status" value="1"/>
</dbReference>
<dbReference type="InterPro" id="IPR002696">
    <property type="entry name" value="Membr_insert_effic_factor_YidD"/>
</dbReference>
<sequence length="56" mass="6418">MIKIIKVYQLTISPYLGNNCRYLPTCSEYYVDSLKEHGFVKGTLVGIKRILSCHPI</sequence>
<dbReference type="PANTHER" id="PTHR33383">
    <property type="entry name" value="MEMBRANE PROTEIN INSERTION EFFICIENCY FACTOR-RELATED"/>
    <property type="match status" value="1"/>
</dbReference>
<evidence type="ECO:0008006" key="2">
    <source>
        <dbReference type="Google" id="ProtNLM"/>
    </source>
</evidence>
<reference evidence="1" key="1">
    <citation type="submission" date="2018-05" db="EMBL/GenBank/DDBJ databases">
        <authorList>
            <person name="Lanie J.A."/>
            <person name="Ng W.-L."/>
            <person name="Kazmierczak K.M."/>
            <person name="Andrzejewski T.M."/>
            <person name="Davidsen T.M."/>
            <person name="Wayne K.J."/>
            <person name="Tettelin H."/>
            <person name="Glass J.I."/>
            <person name="Rusch D."/>
            <person name="Podicherti R."/>
            <person name="Tsui H.-C.T."/>
            <person name="Winkler M.E."/>
        </authorList>
    </citation>
    <scope>NUCLEOTIDE SEQUENCE</scope>
</reference>
<feature type="non-terminal residue" evidence="1">
    <location>
        <position position="56"/>
    </location>
</feature>
<gene>
    <name evidence="1" type="ORF">METZ01_LOCUS429421</name>
</gene>
<dbReference type="EMBL" id="UINC01171809">
    <property type="protein sequence ID" value="SVD76567.1"/>
    <property type="molecule type" value="Genomic_DNA"/>
</dbReference>
<evidence type="ECO:0000313" key="1">
    <source>
        <dbReference type="EMBL" id="SVD76567.1"/>
    </source>
</evidence>
<dbReference type="PANTHER" id="PTHR33383:SF1">
    <property type="entry name" value="MEMBRANE PROTEIN INSERTION EFFICIENCY FACTOR-RELATED"/>
    <property type="match status" value="1"/>
</dbReference>
<proteinExistence type="predicted"/>
<dbReference type="SMART" id="SM01234">
    <property type="entry name" value="Haemolytic"/>
    <property type="match status" value="1"/>
</dbReference>
<organism evidence="1">
    <name type="scientific">marine metagenome</name>
    <dbReference type="NCBI Taxonomy" id="408172"/>
    <lineage>
        <taxon>unclassified sequences</taxon>
        <taxon>metagenomes</taxon>
        <taxon>ecological metagenomes</taxon>
    </lineage>
</organism>
<protein>
    <recommendedName>
        <fullName evidence="2">Membrane protein insertion efficiency factor YidD</fullName>
    </recommendedName>
</protein>